<dbReference type="GO" id="GO:0004519">
    <property type="term" value="F:endonuclease activity"/>
    <property type="evidence" value="ECO:0007669"/>
    <property type="project" value="UniProtKB-KW"/>
</dbReference>
<evidence type="ECO:0000313" key="4">
    <source>
        <dbReference type="Proteomes" id="UP000036873"/>
    </source>
</evidence>
<keyword evidence="3" id="KW-0378">Hydrolase</keyword>
<gene>
    <name evidence="3" type="ORF">AKG39_11105</name>
</gene>
<dbReference type="NCBIfam" id="NF009154">
    <property type="entry name" value="PRK12497.3-3"/>
    <property type="match status" value="1"/>
</dbReference>
<dbReference type="NCBIfam" id="NF009150">
    <property type="entry name" value="PRK12497.1-3"/>
    <property type="match status" value="1"/>
</dbReference>
<dbReference type="GO" id="GO:0003676">
    <property type="term" value="F:nucleic acid binding"/>
    <property type="evidence" value="ECO:0007669"/>
    <property type="project" value="InterPro"/>
</dbReference>
<keyword evidence="3" id="KW-0540">Nuclease</keyword>
<dbReference type="PANTHER" id="PTHR34039">
    <property type="entry name" value="UPF0102 PROTEIN YRAN"/>
    <property type="match status" value="1"/>
</dbReference>
<dbReference type="InterPro" id="IPR011335">
    <property type="entry name" value="Restrct_endonuc-II-like"/>
</dbReference>
<name>A0A0L6TZ38_9FIRM</name>
<dbReference type="InterPro" id="IPR011856">
    <property type="entry name" value="tRNA_endonuc-like_dom_sf"/>
</dbReference>
<evidence type="ECO:0000256" key="1">
    <source>
        <dbReference type="ARBA" id="ARBA00006738"/>
    </source>
</evidence>
<dbReference type="CDD" id="cd20736">
    <property type="entry name" value="PoNe_Nuclease"/>
    <property type="match status" value="1"/>
</dbReference>
<sequence length="122" mass="14609">MKTQNYQKGQQGEELAVTFLTNANYRVLDRNYKRSTGEIDIVIQKEETIVFVEVKYRKNLKYGFPREAVNLSKQKRIGKTALWYLKEKKLFDVSVRFDVLEIYFEDDGKRVINHYENAFMLR</sequence>
<reference evidence="4" key="1">
    <citation type="submission" date="2015-07" db="EMBL/GenBank/DDBJ databases">
        <title>Draft genome sequence of Acetobacterium bakii DSM 8293, a potential psychrophilic chemical producer through syngas fermentation.</title>
        <authorList>
            <person name="Song Y."/>
            <person name="Hwang S."/>
            <person name="Cho B.-K."/>
        </authorList>
    </citation>
    <scope>NUCLEOTIDE SEQUENCE [LARGE SCALE GENOMIC DNA]</scope>
    <source>
        <strain evidence="4">DSM 8239</strain>
    </source>
</reference>
<dbReference type="RefSeq" id="WP_050740467.1">
    <property type="nucleotide sequence ID" value="NZ_LGYO01000027.1"/>
</dbReference>
<dbReference type="OrthoDB" id="9802516at2"/>
<dbReference type="NCBIfam" id="TIGR00252">
    <property type="entry name" value="YraN family protein"/>
    <property type="match status" value="1"/>
</dbReference>
<keyword evidence="3" id="KW-0255">Endonuclease</keyword>
<dbReference type="STRING" id="52689.AKG39_11105"/>
<proteinExistence type="inferred from homology"/>
<dbReference type="Proteomes" id="UP000036873">
    <property type="component" value="Unassembled WGS sequence"/>
</dbReference>
<evidence type="ECO:0000256" key="2">
    <source>
        <dbReference type="HAMAP-Rule" id="MF_00048"/>
    </source>
</evidence>
<organism evidence="3 4">
    <name type="scientific">Acetobacterium bakii</name>
    <dbReference type="NCBI Taxonomy" id="52689"/>
    <lineage>
        <taxon>Bacteria</taxon>
        <taxon>Bacillati</taxon>
        <taxon>Bacillota</taxon>
        <taxon>Clostridia</taxon>
        <taxon>Eubacteriales</taxon>
        <taxon>Eubacteriaceae</taxon>
        <taxon>Acetobacterium</taxon>
    </lineage>
</organism>
<comment type="similarity">
    <text evidence="1 2">Belongs to the UPF0102 family.</text>
</comment>
<evidence type="ECO:0000313" key="3">
    <source>
        <dbReference type="EMBL" id="KNZ41534.1"/>
    </source>
</evidence>
<comment type="caution">
    <text evidence="3">The sequence shown here is derived from an EMBL/GenBank/DDBJ whole genome shotgun (WGS) entry which is preliminary data.</text>
</comment>
<protein>
    <recommendedName>
        <fullName evidence="2">UPF0102 protein AKG39_11105</fullName>
    </recommendedName>
</protein>
<dbReference type="SUPFAM" id="SSF52980">
    <property type="entry name" value="Restriction endonuclease-like"/>
    <property type="match status" value="1"/>
</dbReference>
<keyword evidence="4" id="KW-1185">Reference proteome</keyword>
<dbReference type="InterPro" id="IPR003509">
    <property type="entry name" value="UPF0102_YraN-like"/>
</dbReference>
<dbReference type="EMBL" id="LGYO01000027">
    <property type="protein sequence ID" value="KNZ41534.1"/>
    <property type="molecule type" value="Genomic_DNA"/>
</dbReference>
<dbReference type="Pfam" id="PF02021">
    <property type="entry name" value="UPF0102"/>
    <property type="match status" value="1"/>
</dbReference>
<dbReference type="PANTHER" id="PTHR34039:SF1">
    <property type="entry name" value="UPF0102 PROTEIN YRAN"/>
    <property type="match status" value="1"/>
</dbReference>
<dbReference type="HAMAP" id="MF_00048">
    <property type="entry name" value="UPF0102"/>
    <property type="match status" value="1"/>
</dbReference>
<accession>A0A0L6TZ38</accession>
<dbReference type="AlphaFoldDB" id="A0A0L6TZ38"/>
<dbReference type="Gene3D" id="3.40.1350.10">
    <property type="match status" value="1"/>
</dbReference>